<organism evidence="2 3">
    <name type="scientific">Pararge aegeria aegeria</name>
    <dbReference type="NCBI Taxonomy" id="348720"/>
    <lineage>
        <taxon>Eukaryota</taxon>
        <taxon>Metazoa</taxon>
        <taxon>Ecdysozoa</taxon>
        <taxon>Arthropoda</taxon>
        <taxon>Hexapoda</taxon>
        <taxon>Insecta</taxon>
        <taxon>Pterygota</taxon>
        <taxon>Neoptera</taxon>
        <taxon>Endopterygota</taxon>
        <taxon>Lepidoptera</taxon>
        <taxon>Glossata</taxon>
        <taxon>Ditrysia</taxon>
        <taxon>Papilionoidea</taxon>
        <taxon>Nymphalidae</taxon>
        <taxon>Satyrinae</taxon>
        <taxon>Satyrini</taxon>
        <taxon>Parargina</taxon>
        <taxon>Pararge</taxon>
    </lineage>
</organism>
<evidence type="ECO:0000313" key="3">
    <source>
        <dbReference type="Proteomes" id="UP000838756"/>
    </source>
</evidence>
<dbReference type="AlphaFoldDB" id="A0A8S4QTC4"/>
<keyword evidence="3" id="KW-1185">Reference proteome</keyword>
<proteinExistence type="predicted"/>
<dbReference type="Proteomes" id="UP000838756">
    <property type="component" value="Unassembled WGS sequence"/>
</dbReference>
<dbReference type="EMBL" id="CAKXAJ010018429">
    <property type="protein sequence ID" value="CAH2217715.1"/>
    <property type="molecule type" value="Genomic_DNA"/>
</dbReference>
<comment type="caution">
    <text evidence="2">The sequence shown here is derived from an EMBL/GenBank/DDBJ whole genome shotgun (WGS) entry which is preliminary data.</text>
</comment>
<reference evidence="2" key="1">
    <citation type="submission" date="2022-03" db="EMBL/GenBank/DDBJ databases">
        <authorList>
            <person name="Lindestad O."/>
        </authorList>
    </citation>
    <scope>NUCLEOTIDE SEQUENCE</scope>
</reference>
<protein>
    <submittedName>
        <fullName evidence="2">Jg15682 protein</fullName>
    </submittedName>
</protein>
<gene>
    <name evidence="2" type="primary">jg15682</name>
    <name evidence="2" type="ORF">PAEG_LOCUS5597</name>
</gene>
<keyword evidence="1" id="KW-0472">Membrane</keyword>
<name>A0A8S4QTC4_9NEOP</name>
<sequence>MPVVCGEARAAGSAVLHCMAIVPPAPLALALPRPPHAAPRWAIALSVFSLTAALALVSLHSATSRRFVSTPSLHFIPVSVLHTIP</sequence>
<keyword evidence="1" id="KW-1133">Transmembrane helix</keyword>
<evidence type="ECO:0000313" key="2">
    <source>
        <dbReference type="EMBL" id="CAH2217715.1"/>
    </source>
</evidence>
<evidence type="ECO:0000256" key="1">
    <source>
        <dbReference type="SAM" id="Phobius"/>
    </source>
</evidence>
<feature type="transmembrane region" description="Helical" evidence="1">
    <location>
        <begin position="40"/>
        <end position="59"/>
    </location>
</feature>
<keyword evidence="1" id="KW-0812">Transmembrane</keyword>
<accession>A0A8S4QTC4</accession>